<dbReference type="Pfam" id="PF00577">
    <property type="entry name" value="Usher"/>
    <property type="match status" value="1"/>
</dbReference>
<dbReference type="Gene3D" id="2.60.40.2610">
    <property type="entry name" value="Outer membrane usher protein FimD, plug domain"/>
    <property type="match status" value="1"/>
</dbReference>
<accession>A0ABT5HMN4</accession>
<proteinExistence type="predicted"/>
<evidence type="ECO:0000259" key="2">
    <source>
        <dbReference type="Pfam" id="PF13953"/>
    </source>
</evidence>
<feature type="chain" id="PRO_5047255722" evidence="1">
    <location>
        <begin position="21"/>
        <end position="784"/>
    </location>
</feature>
<dbReference type="RefSeq" id="WP_272745837.1">
    <property type="nucleotide sequence ID" value="NZ_JAQQKV010000004.1"/>
</dbReference>
<dbReference type="Gene3D" id="2.60.40.2070">
    <property type="match status" value="1"/>
</dbReference>
<dbReference type="PANTHER" id="PTHR30451">
    <property type="entry name" value="OUTER MEMBRANE USHER PROTEIN"/>
    <property type="match status" value="1"/>
</dbReference>
<sequence length="784" mass="85210">MFGGIVAGAMVVSSLLPVSAAENLNDETHFMSDERAGLLLLEVSINGAPTGYVANFHQDADRLYLPAAQFDGLGFRLDSASVRTAGTEARVYLDQVSGLSWIVNQAAQTIDITAPFAVLKPNRIRVAPRTPKVDSRADTGVVLSYSLYGEWGNGRRDAVYSRSLTGQYEARGFTPHFTATTTGYTTFVEDEKPRSVRFETRVDFDNPDKAWRLRLGDSYAAGPSWVQPVRFGGIQWRRDYSIRPDIVTMPTPQMDQNLSVPSTVDIFINGIQRYSQGANAGVLQLTDLPVVTGANTVRVVVTDQAGRRTEMNLPLYSSTELLAPGLTTFSLETGAQRQNYSVDSFNYGAGFFSGSLAYGLNDRMTLTGYSALAHAYITAGGGFAVSVGNAFLINNAVTFSRGPEGTGWSWYIGGERTSGNFSLAAHYQRSDSDYRDLSGRFGYTPVTERTVISAGLNMGRAGTTTLAYAYQKPLAQRGAGVISANHSVSVFRNQLHLNTMIYSDLRKDRAGEKRDWGAMILLAFPFGRQGSGYVDHSWREGQSADRVHVNGYALDQKLHWYVEGGNDPQREDSVQVEWRGKHVDLMLRAGEVENQRGGNLEIAQSFVIMGGQLSVAGRIDDGFALVDVEDSPGVSVALENHVIGRTNVRGRLFVPGLVSYAGNAISIDPLDLPVDASTGDTSVLVAPRAGAGLIARFAVRRERTAIVMVNLPDGREPPAGARVSLEGSDESYLLGYGGEIYLRGIREGENRLQLDWYGGHCDLSFTANVQAASLPRLGPYICTP</sequence>
<dbReference type="Pfam" id="PF13953">
    <property type="entry name" value="PapC_C"/>
    <property type="match status" value="1"/>
</dbReference>
<evidence type="ECO:0000256" key="1">
    <source>
        <dbReference type="SAM" id="SignalP"/>
    </source>
</evidence>
<protein>
    <submittedName>
        <fullName evidence="3">Fimbria/pilus outer membrane usher protein</fullName>
    </submittedName>
</protein>
<dbReference type="EMBL" id="JAQQKV010000004">
    <property type="protein sequence ID" value="MDC7677512.1"/>
    <property type="molecule type" value="Genomic_DNA"/>
</dbReference>
<gene>
    <name evidence="3" type="ORF">PQU98_15320</name>
</gene>
<dbReference type="Proteomes" id="UP001218579">
    <property type="component" value="Unassembled WGS sequence"/>
</dbReference>
<name>A0ABT5HMN4_9CAUL</name>
<evidence type="ECO:0000313" key="4">
    <source>
        <dbReference type="Proteomes" id="UP001218579"/>
    </source>
</evidence>
<keyword evidence="4" id="KW-1185">Reference proteome</keyword>
<dbReference type="Gene3D" id="2.60.40.3110">
    <property type="match status" value="1"/>
</dbReference>
<feature type="signal peptide" evidence="1">
    <location>
        <begin position="1"/>
        <end position="20"/>
    </location>
</feature>
<dbReference type="PANTHER" id="PTHR30451:SF5">
    <property type="entry name" value="SLR0019 PROTEIN"/>
    <property type="match status" value="1"/>
</dbReference>
<dbReference type="InterPro" id="IPR043142">
    <property type="entry name" value="PapC-like_C_sf"/>
</dbReference>
<dbReference type="InterPro" id="IPR025949">
    <property type="entry name" value="PapC-like_C"/>
</dbReference>
<dbReference type="InterPro" id="IPR042186">
    <property type="entry name" value="FimD_plug_dom"/>
</dbReference>
<evidence type="ECO:0000313" key="3">
    <source>
        <dbReference type="EMBL" id="MDC7677512.1"/>
    </source>
</evidence>
<organism evidence="3 4">
    <name type="scientific">Asticcacaulis machinosus</name>
    <dbReference type="NCBI Taxonomy" id="2984211"/>
    <lineage>
        <taxon>Bacteria</taxon>
        <taxon>Pseudomonadati</taxon>
        <taxon>Pseudomonadota</taxon>
        <taxon>Alphaproteobacteria</taxon>
        <taxon>Caulobacterales</taxon>
        <taxon>Caulobacteraceae</taxon>
        <taxon>Asticcacaulis</taxon>
    </lineage>
</organism>
<feature type="domain" description="PapC-like C-terminal" evidence="2">
    <location>
        <begin position="708"/>
        <end position="766"/>
    </location>
</feature>
<comment type="caution">
    <text evidence="3">The sequence shown here is derived from an EMBL/GenBank/DDBJ whole genome shotgun (WGS) entry which is preliminary data.</text>
</comment>
<keyword evidence="1" id="KW-0732">Signal</keyword>
<reference evidence="3 4" key="1">
    <citation type="submission" date="2023-01" db="EMBL/GenBank/DDBJ databases">
        <title>Novel species of the genus Asticcacaulis isolated from rivers.</title>
        <authorList>
            <person name="Lu H."/>
        </authorList>
    </citation>
    <scope>NUCLEOTIDE SEQUENCE [LARGE SCALE GENOMIC DNA]</scope>
    <source>
        <strain evidence="3 4">LKC15W</strain>
    </source>
</reference>
<dbReference type="InterPro" id="IPR000015">
    <property type="entry name" value="Fimb_usher"/>
</dbReference>